<gene>
    <name evidence="2" type="ORF">GUJ93_ZPchr0001g31611</name>
</gene>
<evidence type="ECO:0000313" key="2">
    <source>
        <dbReference type="EMBL" id="KAG8051976.1"/>
    </source>
</evidence>
<proteinExistence type="predicted"/>
<dbReference type="AlphaFoldDB" id="A0A8J5V9U5"/>
<feature type="compositionally biased region" description="Basic and acidic residues" evidence="1">
    <location>
        <begin position="93"/>
        <end position="102"/>
    </location>
</feature>
<accession>A0A8J5V9U5</accession>
<comment type="caution">
    <text evidence="2">The sequence shown here is derived from an EMBL/GenBank/DDBJ whole genome shotgun (WGS) entry which is preliminary data.</text>
</comment>
<sequence length="155" mass="17197">MLPWSSGSRLWALHLLPLHTRRNFNGRKGESSSHRRDMGPRRGDPAGSGLAGEADAVDRRSQEDSAGEMRSPGGCLPLLGHRHAVALAPSNTNRHDREKEVGNSESQSAVDCHGHESLYRQGQYNLVTTKTPKLLFDSYLATTPVSRLTWHDEFE</sequence>
<dbReference type="EMBL" id="JAAALK010000288">
    <property type="protein sequence ID" value="KAG8051976.1"/>
    <property type="molecule type" value="Genomic_DNA"/>
</dbReference>
<reference evidence="2" key="2">
    <citation type="submission" date="2021-02" db="EMBL/GenBank/DDBJ databases">
        <authorList>
            <person name="Kimball J.A."/>
            <person name="Haas M.W."/>
            <person name="Macchietto M."/>
            <person name="Kono T."/>
            <person name="Duquette J."/>
            <person name="Shao M."/>
        </authorList>
    </citation>
    <scope>NUCLEOTIDE SEQUENCE</scope>
    <source>
        <tissue evidence="2">Fresh leaf tissue</tissue>
    </source>
</reference>
<keyword evidence="3" id="KW-1185">Reference proteome</keyword>
<feature type="region of interest" description="Disordered" evidence="1">
    <location>
        <begin position="23"/>
        <end position="109"/>
    </location>
</feature>
<organism evidence="2 3">
    <name type="scientific">Zizania palustris</name>
    <name type="common">Northern wild rice</name>
    <dbReference type="NCBI Taxonomy" id="103762"/>
    <lineage>
        <taxon>Eukaryota</taxon>
        <taxon>Viridiplantae</taxon>
        <taxon>Streptophyta</taxon>
        <taxon>Embryophyta</taxon>
        <taxon>Tracheophyta</taxon>
        <taxon>Spermatophyta</taxon>
        <taxon>Magnoliopsida</taxon>
        <taxon>Liliopsida</taxon>
        <taxon>Poales</taxon>
        <taxon>Poaceae</taxon>
        <taxon>BOP clade</taxon>
        <taxon>Oryzoideae</taxon>
        <taxon>Oryzeae</taxon>
        <taxon>Zizaniinae</taxon>
        <taxon>Zizania</taxon>
    </lineage>
</organism>
<feature type="compositionally biased region" description="Basic and acidic residues" evidence="1">
    <location>
        <begin position="27"/>
        <end position="44"/>
    </location>
</feature>
<protein>
    <submittedName>
        <fullName evidence="2">Uncharacterized protein</fullName>
    </submittedName>
</protein>
<evidence type="ECO:0000256" key="1">
    <source>
        <dbReference type="SAM" id="MobiDB-lite"/>
    </source>
</evidence>
<evidence type="ECO:0000313" key="3">
    <source>
        <dbReference type="Proteomes" id="UP000729402"/>
    </source>
</evidence>
<reference evidence="2" key="1">
    <citation type="journal article" date="2021" name="bioRxiv">
        <title>Whole Genome Assembly and Annotation of Northern Wild Rice, Zizania palustris L., Supports a Whole Genome Duplication in the Zizania Genus.</title>
        <authorList>
            <person name="Haas M."/>
            <person name="Kono T."/>
            <person name="Macchietto M."/>
            <person name="Millas R."/>
            <person name="McGilp L."/>
            <person name="Shao M."/>
            <person name="Duquette J."/>
            <person name="Hirsch C.N."/>
            <person name="Kimball J."/>
        </authorList>
    </citation>
    <scope>NUCLEOTIDE SEQUENCE</scope>
    <source>
        <tissue evidence="2">Fresh leaf tissue</tissue>
    </source>
</reference>
<dbReference type="Proteomes" id="UP000729402">
    <property type="component" value="Unassembled WGS sequence"/>
</dbReference>
<name>A0A8J5V9U5_ZIZPA</name>